<dbReference type="InterPro" id="IPR008927">
    <property type="entry name" value="6-PGluconate_DH-like_C_sf"/>
</dbReference>
<dbReference type="InterPro" id="IPR006176">
    <property type="entry name" value="3-OHacyl-CoA_DH_NAD-bd"/>
</dbReference>
<evidence type="ECO:0000256" key="6">
    <source>
        <dbReference type="ARBA" id="ARBA00023027"/>
    </source>
</evidence>
<evidence type="ECO:0000259" key="14">
    <source>
        <dbReference type="Pfam" id="PF02737"/>
    </source>
</evidence>
<evidence type="ECO:0000256" key="9">
    <source>
        <dbReference type="ARBA" id="ARBA00023235"/>
    </source>
</evidence>
<dbReference type="SUPFAM" id="SSF48179">
    <property type="entry name" value="6-phosphogluconate dehydrogenase C-terminal domain-like"/>
    <property type="match status" value="2"/>
</dbReference>
<proteinExistence type="predicted"/>
<dbReference type="GO" id="GO:0004300">
    <property type="term" value="F:enoyl-CoA hydratase activity"/>
    <property type="evidence" value="ECO:0007669"/>
    <property type="project" value="UniProtKB-ARBA"/>
</dbReference>
<keyword evidence="5" id="KW-0560">Oxidoreductase</keyword>
<dbReference type="GO" id="GO:0070403">
    <property type="term" value="F:NAD+ binding"/>
    <property type="evidence" value="ECO:0007669"/>
    <property type="project" value="InterPro"/>
</dbReference>
<dbReference type="Proteomes" id="UP000028680">
    <property type="component" value="Chromosome"/>
</dbReference>
<dbReference type="GO" id="GO:0016042">
    <property type="term" value="P:lipid catabolic process"/>
    <property type="evidence" value="ECO:0007669"/>
    <property type="project" value="UniProtKB-KW"/>
</dbReference>
<dbReference type="Pfam" id="PF00725">
    <property type="entry name" value="3HCDH"/>
    <property type="match status" value="2"/>
</dbReference>
<dbReference type="FunFam" id="1.10.1040.50:FF:000006">
    <property type="entry name" value="Peroxisomal bifunctional enzyme"/>
    <property type="match status" value="1"/>
</dbReference>
<reference evidence="15 16" key="1">
    <citation type="journal article" date="2014" name="ISME J.">
        <title>Adaptation of an abundant Roseobacter RCA organism to pelagic systems revealed by genomic and transcriptomic analyses.</title>
        <authorList>
            <person name="Voget S."/>
            <person name="Wemheuer B."/>
            <person name="Brinkhoff T."/>
            <person name="Vollmers J."/>
            <person name="Dietrich S."/>
            <person name="Giebel H.A."/>
            <person name="Beardsley C."/>
            <person name="Sardemann C."/>
            <person name="Bakenhus I."/>
            <person name="Billerbeck S."/>
            <person name="Daniel R."/>
            <person name="Simon M."/>
        </authorList>
    </citation>
    <scope>NUCLEOTIDE SEQUENCE [LARGE SCALE GENOMIC DNA]</scope>
    <source>
        <strain evidence="15 16">RCA23</strain>
    </source>
</reference>
<keyword evidence="16" id="KW-1185">Reference proteome</keyword>
<dbReference type="InterPro" id="IPR036291">
    <property type="entry name" value="NAD(P)-bd_dom_sf"/>
</dbReference>
<feature type="domain" description="3-hydroxyacyl-CoA dehydrogenase NAD binding" evidence="14">
    <location>
        <begin position="286"/>
        <end position="461"/>
    </location>
</feature>
<dbReference type="AlphaFoldDB" id="A0AAN0RJP9"/>
<dbReference type="EMBL" id="CP003984">
    <property type="protein sequence ID" value="AII87434.1"/>
    <property type="molecule type" value="Genomic_DNA"/>
</dbReference>
<organism evidence="15 16">
    <name type="scientific">Planktomarina temperata RCA23</name>
    <dbReference type="NCBI Taxonomy" id="666509"/>
    <lineage>
        <taxon>Bacteria</taxon>
        <taxon>Pseudomonadati</taxon>
        <taxon>Pseudomonadota</taxon>
        <taxon>Alphaproteobacteria</taxon>
        <taxon>Rhodobacterales</taxon>
        <taxon>Paracoccaceae</taxon>
        <taxon>Planktomarina</taxon>
    </lineage>
</organism>
<dbReference type="GO" id="GO:0006631">
    <property type="term" value="P:fatty acid metabolic process"/>
    <property type="evidence" value="ECO:0007669"/>
    <property type="project" value="UniProtKB-KW"/>
</dbReference>
<dbReference type="Gene3D" id="3.40.50.720">
    <property type="entry name" value="NAD(P)-binding Rossmann-like Domain"/>
    <property type="match status" value="1"/>
</dbReference>
<dbReference type="InterPro" id="IPR006108">
    <property type="entry name" value="3HC_DH_C"/>
</dbReference>
<keyword evidence="3" id="KW-0276">Fatty acid metabolism</keyword>
<keyword evidence="10" id="KW-0456">Lyase</keyword>
<evidence type="ECO:0000256" key="10">
    <source>
        <dbReference type="ARBA" id="ARBA00023239"/>
    </source>
</evidence>
<protein>
    <submittedName>
        <fullName evidence="15">3-hydroxyacyl-CoA dehydrogenase, NAD-binding protein</fullName>
    </submittedName>
</protein>
<evidence type="ECO:0000313" key="16">
    <source>
        <dbReference type="Proteomes" id="UP000028680"/>
    </source>
</evidence>
<dbReference type="Pfam" id="PF02737">
    <property type="entry name" value="3HCDH_N"/>
    <property type="match status" value="1"/>
</dbReference>
<name>A0AAN0RJP9_9RHOB</name>
<keyword evidence="11" id="KW-0511">Multifunctional enzyme</keyword>
<keyword evidence="8" id="KW-0576">Peroxisome</keyword>
<dbReference type="FunFam" id="3.40.50.720:FF:000009">
    <property type="entry name" value="Fatty oxidation complex, alpha subunit"/>
    <property type="match status" value="1"/>
</dbReference>
<evidence type="ECO:0000256" key="3">
    <source>
        <dbReference type="ARBA" id="ARBA00022832"/>
    </source>
</evidence>
<evidence type="ECO:0000256" key="7">
    <source>
        <dbReference type="ARBA" id="ARBA00023098"/>
    </source>
</evidence>
<evidence type="ECO:0000259" key="13">
    <source>
        <dbReference type="Pfam" id="PF00725"/>
    </source>
</evidence>
<comment type="pathway">
    <text evidence="2">Lipid metabolism; fatty acid beta-oxidation.</text>
</comment>
<dbReference type="SUPFAM" id="SSF51735">
    <property type="entry name" value="NAD(P)-binding Rossmann-fold domains"/>
    <property type="match status" value="1"/>
</dbReference>
<feature type="domain" description="3-hydroxyacyl-CoA dehydrogenase C-terminal" evidence="13">
    <location>
        <begin position="595"/>
        <end position="679"/>
    </location>
</feature>
<keyword evidence="6" id="KW-0520">NAD</keyword>
<dbReference type="GO" id="GO:0003857">
    <property type="term" value="F:(3S)-3-hydroxyacyl-CoA dehydrogenase (NAD+) activity"/>
    <property type="evidence" value="ECO:0007669"/>
    <property type="project" value="UniProtKB-EC"/>
</dbReference>
<accession>A0AAN0RJP9</accession>
<feature type="domain" description="3-hydroxyacyl-CoA dehydrogenase C-terminal" evidence="13">
    <location>
        <begin position="466"/>
        <end position="559"/>
    </location>
</feature>
<dbReference type="PANTHER" id="PTHR23309:SF51">
    <property type="entry name" value="3-HYDROXYACYL-COA DEHYDROGENASE-RELATED"/>
    <property type="match status" value="1"/>
</dbReference>
<dbReference type="InterPro" id="IPR029045">
    <property type="entry name" value="ClpP/crotonase-like_dom_sf"/>
</dbReference>
<evidence type="ECO:0000256" key="8">
    <source>
        <dbReference type="ARBA" id="ARBA00023140"/>
    </source>
</evidence>
<dbReference type="SUPFAM" id="SSF52096">
    <property type="entry name" value="ClpP/crotonase"/>
    <property type="match status" value="1"/>
</dbReference>
<dbReference type="Gene3D" id="1.10.1040.50">
    <property type="match status" value="1"/>
</dbReference>
<dbReference type="GO" id="GO:0016853">
    <property type="term" value="F:isomerase activity"/>
    <property type="evidence" value="ECO:0007669"/>
    <property type="project" value="UniProtKB-KW"/>
</dbReference>
<evidence type="ECO:0000256" key="1">
    <source>
        <dbReference type="ARBA" id="ARBA00004275"/>
    </source>
</evidence>
<keyword evidence="7" id="KW-0443">Lipid metabolism</keyword>
<evidence type="ECO:0000256" key="11">
    <source>
        <dbReference type="ARBA" id="ARBA00023268"/>
    </source>
</evidence>
<dbReference type="Gene3D" id="3.90.226.10">
    <property type="entry name" value="2-enoyl-CoA Hydratase, Chain A, domain 1"/>
    <property type="match status" value="1"/>
</dbReference>
<comment type="catalytic activity">
    <reaction evidence="12">
        <text>a (3S)-3-hydroxyacyl-CoA + NAD(+) = a 3-oxoacyl-CoA + NADH + H(+)</text>
        <dbReference type="Rhea" id="RHEA:22432"/>
        <dbReference type="ChEBI" id="CHEBI:15378"/>
        <dbReference type="ChEBI" id="CHEBI:57318"/>
        <dbReference type="ChEBI" id="CHEBI:57540"/>
        <dbReference type="ChEBI" id="CHEBI:57945"/>
        <dbReference type="ChEBI" id="CHEBI:90726"/>
        <dbReference type="EC" id="1.1.1.35"/>
    </reaction>
</comment>
<keyword evidence="4" id="KW-0442">Lipid degradation</keyword>
<dbReference type="Pfam" id="PF00378">
    <property type="entry name" value="ECH_1"/>
    <property type="match status" value="1"/>
</dbReference>
<dbReference type="CDD" id="cd06558">
    <property type="entry name" value="crotonase-like"/>
    <property type="match status" value="1"/>
</dbReference>
<comment type="subcellular location">
    <subcellularLocation>
        <location evidence="1">Peroxisome</location>
    </subcellularLocation>
</comment>
<gene>
    <name evidence="15" type="ORF">RCA23_c19030</name>
</gene>
<sequence>MQVTMRSENHVGYVTLSNPPVNAIGQALRQGLLEAVRWAERDRLDRVIVFGAGGVFAAGADAKEFDSPPQVPHLPEVLNAIDESFVPWIAAIEGVALGGGAEIAMACRMRIMAPDARIGLPEVTLGVIPGAGGTARLPRLVGLQKAVEMITMGKPIGAQEARSAGLVHAVEDDPIEAAFMVNSEELGCIVPTWEFHAPAHDPDLFHMARENLKAKMAGQEAPLRALEVIEAGLSLPFHQALTQERQVFLELKTGPQAKALRHIFFAQRAAKAPAHLRGVALEVRHAVVVGGGTMGAGIAYALLAAGLQVTVLEADAAGLQRAEDTIGKLTEASLRRGIIDAAQAADQRRRMTLSTQYSEAASAQLAIEAVFEDMAVKHEILAKLEAVMPADAVLATNTSYLDVNEMAARLMDPTRVIGLHFFAPAHIMKLLEIVQGAQSSDRAISTGYALAKRLGKVPVLAGVCDGFIGNRILARYREAADTVFMDGSTPWDVDEAMVDFGYAMGPYEAQDLSGLDIAHANRQRQAPTRDPNRRYIPIADRMIELGKLGRKTGAGWYRYPGGGGKVEDPIVADLAIEEAHFAGMSRTDYSGPEICRRLLLAMINEAADILDAGIAQSASDIDLVTVFGYGFPRWRGGLMDYADSLGVKAIVAQLEILAREDPVAWKVSPLLRRCAEAGQSLAEARPKL</sequence>
<evidence type="ECO:0000313" key="15">
    <source>
        <dbReference type="EMBL" id="AII87434.1"/>
    </source>
</evidence>
<evidence type="ECO:0000256" key="4">
    <source>
        <dbReference type="ARBA" id="ARBA00022963"/>
    </source>
</evidence>
<dbReference type="RefSeq" id="WP_044050149.1">
    <property type="nucleotide sequence ID" value="NZ_CP003984.1"/>
</dbReference>
<dbReference type="KEGG" id="ptp:RCA23_c19030"/>
<evidence type="ECO:0000256" key="2">
    <source>
        <dbReference type="ARBA" id="ARBA00005005"/>
    </source>
</evidence>
<dbReference type="InterPro" id="IPR001753">
    <property type="entry name" value="Enoyl-CoA_hydra/iso"/>
</dbReference>
<dbReference type="PANTHER" id="PTHR23309">
    <property type="entry name" value="3-HYDROXYACYL-COA DEHYROGENASE"/>
    <property type="match status" value="1"/>
</dbReference>
<evidence type="ECO:0000256" key="5">
    <source>
        <dbReference type="ARBA" id="ARBA00023002"/>
    </source>
</evidence>
<evidence type="ECO:0000256" key="12">
    <source>
        <dbReference type="ARBA" id="ARBA00049556"/>
    </source>
</evidence>
<keyword evidence="9" id="KW-0413">Isomerase</keyword>